<accession>A0ABU3RV88</accession>
<dbReference type="EMBL" id="JAWDIU010000002">
    <property type="protein sequence ID" value="MDU0326826.1"/>
    <property type="molecule type" value="Genomic_DNA"/>
</dbReference>
<evidence type="ECO:0000256" key="1">
    <source>
        <dbReference type="SAM" id="SignalP"/>
    </source>
</evidence>
<dbReference type="RefSeq" id="WP_316001232.1">
    <property type="nucleotide sequence ID" value="NZ_JAWDIU010000002.1"/>
</dbReference>
<feature type="signal peptide" evidence="1">
    <location>
        <begin position="1"/>
        <end position="40"/>
    </location>
</feature>
<evidence type="ECO:0000313" key="2">
    <source>
        <dbReference type="EMBL" id="MDU0326826.1"/>
    </source>
</evidence>
<dbReference type="Proteomes" id="UP001256673">
    <property type="component" value="Unassembled WGS sequence"/>
</dbReference>
<dbReference type="InterPro" id="IPR006311">
    <property type="entry name" value="TAT_signal"/>
</dbReference>
<sequence length="418" mass="42201">MSTPSSRQHHPTRVSRRALLAASAWSVPAIALTTSSPAFAASGLTLALDRSSYSGTGCSTISGATVSATDSGAPVGGVAVTALLADGYTFVGGSTSATGTTTSSGVFRLPDINVPRDGGLSSITASASGAQSATASLAGSSGLFRYTEGGSIVTAKGVPQGARPIAHSLFLASDGRLIDGSTGGTLSSNVDTVGQMIYVSGTWRMPIKKSDGSFVYLENGTEIATTGVLGGAPLGYSIFTSDSPTDGATGKILTQNVRQSGEVISNSIGVVFPVRNSDGATKWVTLQKATNGGSNFTPVAGRIFFTTFSSLIDGKADTTLANGVKSYGSAYSDGSHYRLPIEKTDGSFTYLEDDSEKATVGVPSGSTPASSSCFLTGDNRLVEGASGAVLATDVDKLGTWAFNGSTARIPYSLSGSSC</sequence>
<protein>
    <submittedName>
        <fullName evidence="2">Uncharacterized protein</fullName>
    </submittedName>
</protein>
<feature type="chain" id="PRO_5047494650" evidence="1">
    <location>
        <begin position="41"/>
        <end position="418"/>
    </location>
</feature>
<reference evidence="2 3" key="1">
    <citation type="submission" date="2023-09" db="EMBL/GenBank/DDBJ databases">
        <title>Microbacterium fusihabitans sp. nov., Microbacterium phycihabitans sp. nov., and Microbacterium cervinum sp. nov., isolated from dried seaweeds of beach.</title>
        <authorList>
            <person name="Lee S.D."/>
        </authorList>
    </citation>
    <scope>NUCLEOTIDE SEQUENCE [LARGE SCALE GENOMIC DNA]</scope>
    <source>
        <strain evidence="2 3">KSW2-21</strain>
    </source>
</reference>
<organism evidence="2 3">
    <name type="scientific">Microbacterium algihabitans</name>
    <dbReference type="NCBI Taxonomy" id="3075992"/>
    <lineage>
        <taxon>Bacteria</taxon>
        <taxon>Bacillati</taxon>
        <taxon>Actinomycetota</taxon>
        <taxon>Actinomycetes</taxon>
        <taxon>Micrococcales</taxon>
        <taxon>Microbacteriaceae</taxon>
        <taxon>Microbacterium</taxon>
    </lineage>
</organism>
<name>A0ABU3RV88_9MICO</name>
<proteinExistence type="predicted"/>
<dbReference type="PROSITE" id="PS51318">
    <property type="entry name" value="TAT"/>
    <property type="match status" value="1"/>
</dbReference>
<gene>
    <name evidence="2" type="ORF">RWH43_08675</name>
</gene>
<keyword evidence="3" id="KW-1185">Reference proteome</keyword>
<evidence type="ECO:0000313" key="3">
    <source>
        <dbReference type="Proteomes" id="UP001256673"/>
    </source>
</evidence>
<keyword evidence="1" id="KW-0732">Signal</keyword>
<comment type="caution">
    <text evidence="2">The sequence shown here is derived from an EMBL/GenBank/DDBJ whole genome shotgun (WGS) entry which is preliminary data.</text>
</comment>